<keyword evidence="1" id="KW-0175">Coiled coil</keyword>
<feature type="compositionally biased region" description="Pro residues" evidence="2">
    <location>
        <begin position="119"/>
        <end position="135"/>
    </location>
</feature>
<keyword evidence="3" id="KW-0472">Membrane</keyword>
<feature type="compositionally biased region" description="Pro residues" evidence="2">
    <location>
        <begin position="23"/>
        <end position="39"/>
    </location>
</feature>
<sequence>MTYPQGNPNDGYGFPDPNAPAGAYPPPPGQAPASGPPGYPATAPASPYGEQPQPQQYAQPQPQQYTQPQPGQPYPPAVPPQPQPTHDQGTSQLPAYGNEGAYSLDPSVSAPPTAALGQPAPPMSAPPMSGPPMSGPPMGYGPVSGPPTTGFPGAPIGYPGAEPPKKRGIAVPLLASLLALAVIAAGVFVGLYIDKSGKLDKSEKQSAQRQAALDQSNKDLEQTRKDLTAKADELTKAQQDLRGTQADSTEAKRQRDVIGTCLKLLFEALDASAAGDKTTTQNKINEMDKPCNEAQVLLGI</sequence>
<dbReference type="Proteomes" id="UP001589608">
    <property type="component" value="Unassembled WGS sequence"/>
</dbReference>
<feature type="region of interest" description="Disordered" evidence="2">
    <location>
        <begin position="1"/>
        <end position="159"/>
    </location>
</feature>
<organism evidence="4 5">
    <name type="scientific">Dactylosporangium vinaceum</name>
    <dbReference type="NCBI Taxonomy" id="53362"/>
    <lineage>
        <taxon>Bacteria</taxon>
        <taxon>Bacillati</taxon>
        <taxon>Actinomycetota</taxon>
        <taxon>Actinomycetes</taxon>
        <taxon>Micromonosporales</taxon>
        <taxon>Micromonosporaceae</taxon>
        <taxon>Dactylosporangium</taxon>
    </lineage>
</organism>
<keyword evidence="5" id="KW-1185">Reference proteome</keyword>
<dbReference type="RefSeq" id="WP_223102013.1">
    <property type="nucleotide sequence ID" value="NZ_CP061913.1"/>
</dbReference>
<accession>A0ABV5MB00</accession>
<feature type="compositionally biased region" description="Low complexity" evidence="2">
    <location>
        <begin position="40"/>
        <end position="69"/>
    </location>
</feature>
<evidence type="ECO:0000256" key="1">
    <source>
        <dbReference type="SAM" id="Coils"/>
    </source>
</evidence>
<proteinExistence type="predicted"/>
<gene>
    <name evidence="4" type="ORF">ACFFTR_23280</name>
</gene>
<keyword evidence="3" id="KW-1133">Transmembrane helix</keyword>
<dbReference type="EMBL" id="JBHMCA010000046">
    <property type="protein sequence ID" value="MFB9446015.1"/>
    <property type="molecule type" value="Genomic_DNA"/>
</dbReference>
<feature type="coiled-coil region" evidence="1">
    <location>
        <begin position="210"/>
        <end position="254"/>
    </location>
</feature>
<keyword evidence="3" id="KW-0812">Transmembrane</keyword>
<evidence type="ECO:0000256" key="3">
    <source>
        <dbReference type="SAM" id="Phobius"/>
    </source>
</evidence>
<comment type="caution">
    <text evidence="4">The sequence shown here is derived from an EMBL/GenBank/DDBJ whole genome shotgun (WGS) entry which is preliminary data.</text>
</comment>
<protein>
    <submittedName>
        <fullName evidence="4">Uncharacterized protein</fullName>
    </submittedName>
</protein>
<name>A0ABV5MB00_9ACTN</name>
<reference evidence="4 5" key="1">
    <citation type="submission" date="2024-09" db="EMBL/GenBank/DDBJ databases">
        <authorList>
            <person name="Sun Q."/>
            <person name="Mori K."/>
        </authorList>
    </citation>
    <scope>NUCLEOTIDE SEQUENCE [LARGE SCALE GENOMIC DNA]</scope>
    <source>
        <strain evidence="4 5">JCM 3307</strain>
    </source>
</reference>
<feature type="compositionally biased region" description="Pro residues" evidence="2">
    <location>
        <begin position="70"/>
        <end position="83"/>
    </location>
</feature>
<feature type="transmembrane region" description="Helical" evidence="3">
    <location>
        <begin position="169"/>
        <end position="193"/>
    </location>
</feature>
<evidence type="ECO:0000313" key="4">
    <source>
        <dbReference type="EMBL" id="MFB9446015.1"/>
    </source>
</evidence>
<evidence type="ECO:0000313" key="5">
    <source>
        <dbReference type="Proteomes" id="UP001589608"/>
    </source>
</evidence>
<evidence type="ECO:0000256" key="2">
    <source>
        <dbReference type="SAM" id="MobiDB-lite"/>
    </source>
</evidence>
<feature type="compositionally biased region" description="Low complexity" evidence="2">
    <location>
        <begin position="136"/>
        <end position="147"/>
    </location>
</feature>